<feature type="transmembrane region" description="Helical" evidence="9">
    <location>
        <begin position="91"/>
        <end position="110"/>
    </location>
</feature>
<keyword evidence="7 9" id="KW-0472">Membrane</keyword>
<evidence type="ECO:0000313" key="11">
    <source>
        <dbReference type="EMBL" id="AWK89684.1"/>
    </source>
</evidence>
<keyword evidence="4" id="KW-1003">Cell membrane</keyword>
<evidence type="ECO:0000256" key="8">
    <source>
        <dbReference type="ARBA" id="ARBA00056719"/>
    </source>
</evidence>
<comment type="subcellular location">
    <subcellularLocation>
        <location evidence="1 9">Cell membrane</location>
        <topology evidence="1 9">Multi-pass membrane protein</topology>
    </subcellularLocation>
</comment>
<dbReference type="PROSITE" id="PS50928">
    <property type="entry name" value="ABC_TM1"/>
    <property type="match status" value="1"/>
</dbReference>
<evidence type="ECO:0000256" key="2">
    <source>
        <dbReference type="ARBA" id="ARBA00009306"/>
    </source>
</evidence>
<dbReference type="Pfam" id="PF00528">
    <property type="entry name" value="BPD_transp_1"/>
    <property type="match status" value="1"/>
</dbReference>
<evidence type="ECO:0000256" key="1">
    <source>
        <dbReference type="ARBA" id="ARBA00004651"/>
    </source>
</evidence>
<dbReference type="PANTHER" id="PTHR30151">
    <property type="entry name" value="ALKANE SULFONATE ABC TRANSPORTER-RELATED, MEMBRANE SUBUNIT"/>
    <property type="match status" value="1"/>
</dbReference>
<dbReference type="GO" id="GO:0042918">
    <property type="term" value="P:alkanesulfonate transmembrane transport"/>
    <property type="evidence" value="ECO:0007669"/>
    <property type="project" value="UniProtKB-ARBA"/>
</dbReference>
<accession>A0A2S2CYU4</accession>
<dbReference type="CDD" id="cd06261">
    <property type="entry name" value="TM_PBP2"/>
    <property type="match status" value="1"/>
</dbReference>
<sequence length="248" mass="26105">MAVALPVGLLAAWAALSAAGQLNAYLLPPPWEVWATAVEMARSGELYRHTLASLGRVLAGFAVTVALAGPLAVLVHLLPPLGALLRLPLEGLRVTPPLALVPLLILWLGIGEASKLAVIVLGSFFPIFLNVLTGLEQADRRLLEMADTLALTPADKVRHILLPAAMPAVLTGLRIGFGYSWRALIGAELIAASAGLGYLIVDAGEMARTDRIFVGILAIALLGALSDRLLSRLAAALVDWDRRTVEAA</sequence>
<evidence type="ECO:0000256" key="6">
    <source>
        <dbReference type="ARBA" id="ARBA00022989"/>
    </source>
</evidence>
<dbReference type="GO" id="GO:0005886">
    <property type="term" value="C:plasma membrane"/>
    <property type="evidence" value="ECO:0007669"/>
    <property type="project" value="UniProtKB-SubCell"/>
</dbReference>
<keyword evidence="5 9" id="KW-0812">Transmembrane</keyword>
<name>A0A2S2CYU4_9PROT</name>
<dbReference type="EMBL" id="CP029357">
    <property type="protein sequence ID" value="AWK89684.1"/>
    <property type="molecule type" value="Genomic_DNA"/>
</dbReference>
<proteinExistence type="inferred from homology"/>
<dbReference type="InterPro" id="IPR000515">
    <property type="entry name" value="MetI-like"/>
</dbReference>
<dbReference type="OrthoDB" id="9799271at2"/>
<keyword evidence="11" id="KW-0614">Plasmid</keyword>
<evidence type="ECO:0000256" key="4">
    <source>
        <dbReference type="ARBA" id="ARBA00022475"/>
    </source>
</evidence>
<dbReference type="RefSeq" id="WP_109333224.1">
    <property type="nucleotide sequence ID" value="NZ_CP029357.1"/>
</dbReference>
<evidence type="ECO:0000256" key="7">
    <source>
        <dbReference type="ARBA" id="ARBA00023136"/>
    </source>
</evidence>
<feature type="transmembrane region" description="Helical" evidence="9">
    <location>
        <begin position="183"/>
        <end position="200"/>
    </location>
</feature>
<evidence type="ECO:0000313" key="12">
    <source>
        <dbReference type="Proteomes" id="UP000245629"/>
    </source>
</evidence>
<evidence type="ECO:0000259" key="10">
    <source>
        <dbReference type="PROSITE" id="PS50928"/>
    </source>
</evidence>
<keyword evidence="12" id="KW-1185">Reference proteome</keyword>
<comment type="function">
    <text evidence="8">Probably part of an ABC transporter complex. Probably responsible for the translocation of the substrate across the membrane.</text>
</comment>
<dbReference type="KEGG" id="azz:DEW08_27245"/>
<keyword evidence="3 9" id="KW-0813">Transport</keyword>
<dbReference type="FunFam" id="1.10.3720.10:FF:000003">
    <property type="entry name" value="Aliphatic sulfonate ABC transporter permease"/>
    <property type="match status" value="1"/>
</dbReference>
<feature type="transmembrane region" description="Helical" evidence="9">
    <location>
        <begin position="116"/>
        <end position="135"/>
    </location>
</feature>
<evidence type="ECO:0000256" key="9">
    <source>
        <dbReference type="RuleBase" id="RU363032"/>
    </source>
</evidence>
<dbReference type="SUPFAM" id="SSF161098">
    <property type="entry name" value="MetI-like"/>
    <property type="match status" value="1"/>
</dbReference>
<dbReference type="InterPro" id="IPR035906">
    <property type="entry name" value="MetI-like_sf"/>
</dbReference>
<keyword evidence="6 9" id="KW-1133">Transmembrane helix</keyword>
<evidence type="ECO:0000256" key="5">
    <source>
        <dbReference type="ARBA" id="ARBA00022692"/>
    </source>
</evidence>
<dbReference type="AlphaFoldDB" id="A0A2S2CYU4"/>
<feature type="transmembrane region" description="Helical" evidence="9">
    <location>
        <begin position="212"/>
        <end position="230"/>
    </location>
</feature>
<feature type="domain" description="ABC transmembrane type-1" evidence="10">
    <location>
        <begin position="50"/>
        <end position="234"/>
    </location>
</feature>
<evidence type="ECO:0000256" key="3">
    <source>
        <dbReference type="ARBA" id="ARBA00022448"/>
    </source>
</evidence>
<dbReference type="GO" id="GO:0010438">
    <property type="term" value="P:cellular response to sulfur starvation"/>
    <property type="evidence" value="ECO:0007669"/>
    <property type="project" value="TreeGrafter"/>
</dbReference>
<gene>
    <name evidence="11" type="ORF">DEW08_27245</name>
</gene>
<comment type="similarity">
    <text evidence="2 9">Belongs to the binding-protein-dependent transport system permease family.</text>
</comment>
<dbReference type="Proteomes" id="UP000245629">
    <property type="component" value="Plasmid unnamed2"/>
</dbReference>
<dbReference type="PANTHER" id="PTHR30151:SF39">
    <property type="entry name" value="ABC TRANSPORTER PERMEASE PROTEIN"/>
    <property type="match status" value="1"/>
</dbReference>
<reference evidence="12" key="1">
    <citation type="submission" date="2018-05" db="EMBL/GenBank/DDBJ databases">
        <title>Azospirillum thermophila sp. nov., a novel isolated from hot spring.</title>
        <authorList>
            <person name="Zhao Z."/>
        </authorList>
    </citation>
    <scope>NUCLEOTIDE SEQUENCE [LARGE SCALE GENOMIC DNA]</scope>
    <source>
        <strain evidence="12">CFH 70021</strain>
        <plasmid evidence="12">unnamed2</plasmid>
    </source>
</reference>
<organism evidence="11 12">
    <name type="scientific">Azospirillum thermophilum</name>
    <dbReference type="NCBI Taxonomy" id="2202148"/>
    <lineage>
        <taxon>Bacteria</taxon>
        <taxon>Pseudomonadati</taxon>
        <taxon>Pseudomonadota</taxon>
        <taxon>Alphaproteobacteria</taxon>
        <taxon>Rhodospirillales</taxon>
        <taxon>Azospirillaceae</taxon>
        <taxon>Azospirillum</taxon>
    </lineage>
</organism>
<protein>
    <submittedName>
        <fullName evidence="11">ABC transporter permease</fullName>
    </submittedName>
</protein>
<feature type="transmembrane region" description="Helical" evidence="9">
    <location>
        <begin position="57"/>
        <end position="79"/>
    </location>
</feature>
<geneLocation type="plasmid" evidence="11 12">
    <name>unnamed2</name>
</geneLocation>
<dbReference type="Gene3D" id="1.10.3720.10">
    <property type="entry name" value="MetI-like"/>
    <property type="match status" value="1"/>
</dbReference>